<comment type="caution">
    <text evidence="1">The sequence shown here is derived from an EMBL/GenBank/DDBJ whole genome shotgun (WGS) entry which is preliminary data.</text>
</comment>
<organism evidence="1 2">
    <name type="scientific">Tanacetum coccineum</name>
    <dbReference type="NCBI Taxonomy" id="301880"/>
    <lineage>
        <taxon>Eukaryota</taxon>
        <taxon>Viridiplantae</taxon>
        <taxon>Streptophyta</taxon>
        <taxon>Embryophyta</taxon>
        <taxon>Tracheophyta</taxon>
        <taxon>Spermatophyta</taxon>
        <taxon>Magnoliopsida</taxon>
        <taxon>eudicotyledons</taxon>
        <taxon>Gunneridae</taxon>
        <taxon>Pentapetalae</taxon>
        <taxon>asterids</taxon>
        <taxon>campanulids</taxon>
        <taxon>Asterales</taxon>
        <taxon>Asteraceae</taxon>
        <taxon>Asteroideae</taxon>
        <taxon>Anthemideae</taxon>
        <taxon>Anthemidinae</taxon>
        <taxon>Tanacetum</taxon>
    </lineage>
</organism>
<gene>
    <name evidence="1" type="ORF">Tco_1016122</name>
</gene>
<protein>
    <submittedName>
        <fullName evidence="1">Uncharacterized protein</fullName>
    </submittedName>
</protein>
<reference evidence="1" key="1">
    <citation type="journal article" date="2022" name="Int. J. Mol. Sci.">
        <title>Draft Genome of Tanacetum Coccineum: Genomic Comparison of Closely Related Tanacetum-Family Plants.</title>
        <authorList>
            <person name="Yamashiro T."/>
            <person name="Shiraishi A."/>
            <person name="Nakayama K."/>
            <person name="Satake H."/>
        </authorList>
    </citation>
    <scope>NUCLEOTIDE SEQUENCE</scope>
</reference>
<dbReference type="EMBL" id="BQNB010017563">
    <property type="protein sequence ID" value="GJT64642.1"/>
    <property type="molecule type" value="Genomic_DNA"/>
</dbReference>
<reference evidence="1" key="2">
    <citation type="submission" date="2022-01" db="EMBL/GenBank/DDBJ databases">
        <authorList>
            <person name="Yamashiro T."/>
            <person name="Shiraishi A."/>
            <person name="Satake H."/>
            <person name="Nakayama K."/>
        </authorList>
    </citation>
    <scope>NUCLEOTIDE SEQUENCE</scope>
</reference>
<proteinExistence type="predicted"/>
<accession>A0ABQ5FQ52</accession>
<name>A0ABQ5FQ52_9ASTR</name>
<dbReference type="Proteomes" id="UP001151760">
    <property type="component" value="Unassembled WGS sequence"/>
</dbReference>
<evidence type="ECO:0000313" key="1">
    <source>
        <dbReference type="EMBL" id="GJT64642.1"/>
    </source>
</evidence>
<sequence length="256" mass="28139">MLVSHYTTISTATFTALWRPALVWIASSTLHLPVHETTDVVLKTYCFCPSQEVGRRETPDYFSTACDLSVIALVFLGRKFRRVSCSGSMADVAVCLPYAHGVSDYAPAREVSGLASAHWRCGSAMRAMYADPERGPGDCTRPGGQSESLLPEYLMPARAQSMDCLAIRYVRGRITLDYGLCSSSPRSLELQAADRRRSADALQICLKADHRSRDKLPEDGQVAVLRPGFMTVAMYSLLTSQQGLTPVADVYDLLFV</sequence>
<keyword evidence="2" id="KW-1185">Reference proteome</keyword>
<evidence type="ECO:0000313" key="2">
    <source>
        <dbReference type="Proteomes" id="UP001151760"/>
    </source>
</evidence>